<sequence>SSHAIISRSEPHKSCGTHVNHCRSDGVYNGLITWNDDIVSLEQLKLPKGHKD</sequence>
<dbReference type="AlphaFoldDB" id="A0A094ZKX6"/>
<name>A0A094ZKX6_SCHHA</name>
<reference evidence="1" key="1">
    <citation type="journal article" date="2012" name="Nat. Genet.">
        <title>Whole-genome sequence of Schistosoma haematobium.</title>
        <authorList>
            <person name="Young N.D."/>
            <person name="Jex A.R."/>
            <person name="Li B."/>
            <person name="Liu S."/>
            <person name="Yang L."/>
            <person name="Xiong Z."/>
            <person name="Li Y."/>
            <person name="Cantacessi C."/>
            <person name="Hall R.S."/>
            <person name="Xu X."/>
            <person name="Chen F."/>
            <person name="Wu X."/>
            <person name="Zerlotini A."/>
            <person name="Oliveira G."/>
            <person name="Hofmann A."/>
            <person name="Zhang G."/>
            <person name="Fang X."/>
            <person name="Kang Y."/>
            <person name="Campbell B.E."/>
            <person name="Loukas A."/>
            <person name="Ranganathan S."/>
            <person name="Rollinson D."/>
            <person name="Rinaldi G."/>
            <person name="Brindley P.J."/>
            <person name="Yang H."/>
            <person name="Wang J."/>
            <person name="Wang J."/>
            <person name="Gasser R.B."/>
        </authorList>
    </citation>
    <scope>NUCLEOTIDE SEQUENCE [LARGE SCALE GENOMIC DNA]</scope>
</reference>
<protein>
    <submittedName>
        <fullName evidence="1">Uncharacterized protein</fullName>
    </submittedName>
</protein>
<feature type="non-terminal residue" evidence="1">
    <location>
        <position position="52"/>
    </location>
</feature>
<dbReference type="EMBL" id="KL250624">
    <property type="protein sequence ID" value="KGB34642.1"/>
    <property type="molecule type" value="Genomic_DNA"/>
</dbReference>
<feature type="non-terminal residue" evidence="1">
    <location>
        <position position="1"/>
    </location>
</feature>
<proteinExistence type="predicted"/>
<organism evidence="1">
    <name type="scientific">Schistosoma haematobium</name>
    <name type="common">Blood fluke</name>
    <dbReference type="NCBI Taxonomy" id="6185"/>
    <lineage>
        <taxon>Eukaryota</taxon>
        <taxon>Metazoa</taxon>
        <taxon>Spiralia</taxon>
        <taxon>Lophotrochozoa</taxon>
        <taxon>Platyhelminthes</taxon>
        <taxon>Trematoda</taxon>
        <taxon>Digenea</taxon>
        <taxon>Strigeidida</taxon>
        <taxon>Schistosomatoidea</taxon>
        <taxon>Schistosomatidae</taxon>
        <taxon>Schistosoma</taxon>
    </lineage>
</organism>
<accession>A0A094ZKX6</accession>
<evidence type="ECO:0000313" key="1">
    <source>
        <dbReference type="EMBL" id="KGB34642.1"/>
    </source>
</evidence>
<gene>
    <name evidence="1" type="ORF">MS3_02868</name>
</gene>